<keyword evidence="3" id="KW-1185">Reference proteome</keyword>
<keyword evidence="2" id="KW-0560">Oxidoreductase</keyword>
<comment type="caution">
    <text evidence="2">The sequence shown here is derived from an EMBL/GenBank/DDBJ whole genome shotgun (WGS) entry which is preliminary data.</text>
</comment>
<protein>
    <submittedName>
        <fullName evidence="2">Heme-degrading monooxygenase HmoA</fullName>
    </submittedName>
</protein>
<dbReference type="Proteomes" id="UP000516957">
    <property type="component" value="Unassembled WGS sequence"/>
</dbReference>
<dbReference type="SUPFAM" id="SSF54909">
    <property type="entry name" value="Dimeric alpha+beta barrel"/>
    <property type="match status" value="2"/>
</dbReference>
<evidence type="ECO:0000259" key="1">
    <source>
        <dbReference type="Pfam" id="PF03992"/>
    </source>
</evidence>
<organism evidence="2 3">
    <name type="scientific">Nocardioides marinisabuli</name>
    <dbReference type="NCBI Taxonomy" id="419476"/>
    <lineage>
        <taxon>Bacteria</taxon>
        <taxon>Bacillati</taxon>
        <taxon>Actinomycetota</taxon>
        <taxon>Actinomycetes</taxon>
        <taxon>Propionibacteriales</taxon>
        <taxon>Nocardioidaceae</taxon>
        <taxon>Nocardioides</taxon>
    </lineage>
</organism>
<accession>A0A7Y9F364</accession>
<keyword evidence="2" id="KW-0503">Monooxygenase</keyword>
<proteinExistence type="predicted"/>
<sequence length="204" mass="22362">MHARSTTITGDPGAVDATVEFVRDEVMPMLTGMDGCVGMSLVADRDLGRIIATSSWRDLEALHASDQALGPMRAEGGKILGGSPHVEEWEVAVMHRDHPTAPGAWCRITWARPGDLDMLVGAWKEQMLPRIEAMPGFAGASLMTHEESRRACGTVAFDSRESMLETREDAARLREHAVIHLDTEILDLAEMSLEIAHLRVPELV</sequence>
<dbReference type="RefSeq" id="WP_179616340.1">
    <property type="nucleotide sequence ID" value="NZ_CP059163.1"/>
</dbReference>
<dbReference type="Pfam" id="PF03992">
    <property type="entry name" value="ABM"/>
    <property type="match status" value="1"/>
</dbReference>
<gene>
    <name evidence="2" type="ORF">BKA08_003021</name>
</gene>
<reference evidence="2 3" key="1">
    <citation type="submission" date="2020-07" db="EMBL/GenBank/DDBJ databases">
        <title>Sequencing the genomes of 1000 actinobacteria strains.</title>
        <authorList>
            <person name="Klenk H.-P."/>
        </authorList>
    </citation>
    <scope>NUCLEOTIDE SEQUENCE [LARGE SCALE GENOMIC DNA]</scope>
    <source>
        <strain evidence="2 3">DSM 18965</strain>
    </source>
</reference>
<name>A0A7Y9F364_9ACTN</name>
<dbReference type="AlphaFoldDB" id="A0A7Y9F364"/>
<evidence type="ECO:0000313" key="2">
    <source>
        <dbReference type="EMBL" id="NYD58783.1"/>
    </source>
</evidence>
<dbReference type="EMBL" id="JACCBE010000001">
    <property type="protein sequence ID" value="NYD58783.1"/>
    <property type="molecule type" value="Genomic_DNA"/>
</dbReference>
<feature type="domain" description="ABM" evidence="1">
    <location>
        <begin position="2"/>
        <end position="65"/>
    </location>
</feature>
<dbReference type="InterPro" id="IPR011008">
    <property type="entry name" value="Dimeric_a/b-barrel"/>
</dbReference>
<dbReference type="InterPro" id="IPR007138">
    <property type="entry name" value="ABM_dom"/>
</dbReference>
<evidence type="ECO:0000313" key="3">
    <source>
        <dbReference type="Proteomes" id="UP000516957"/>
    </source>
</evidence>
<dbReference type="GO" id="GO:0004497">
    <property type="term" value="F:monooxygenase activity"/>
    <property type="evidence" value="ECO:0007669"/>
    <property type="project" value="UniProtKB-KW"/>
</dbReference>